<evidence type="ECO:0000259" key="9">
    <source>
        <dbReference type="Pfam" id="PF10417"/>
    </source>
</evidence>
<comment type="similarity">
    <text evidence="1">Belongs to the peroxiredoxin family. AhpC/Prx1 subfamily.</text>
</comment>
<dbReference type="AlphaFoldDB" id="A0A238BQI1"/>
<evidence type="ECO:0000313" key="11">
    <source>
        <dbReference type="Proteomes" id="UP000242913"/>
    </source>
</evidence>
<keyword evidence="4" id="KW-0049">Antioxidant</keyword>
<dbReference type="Proteomes" id="UP000242913">
    <property type="component" value="Unassembled WGS sequence"/>
</dbReference>
<keyword evidence="7" id="KW-0676">Redox-active center</keyword>
<keyword evidence="11" id="KW-1185">Reference proteome</keyword>
<evidence type="ECO:0000256" key="8">
    <source>
        <dbReference type="ARBA" id="ARBA00049091"/>
    </source>
</evidence>
<accession>A0A238BQI1</accession>
<protein>
    <recommendedName>
        <fullName evidence="2">thioredoxin-dependent peroxiredoxin</fullName>
        <ecNumber evidence="2">1.11.1.24</ecNumber>
    </recommendedName>
</protein>
<proteinExistence type="inferred from homology"/>
<organism evidence="10 11">
    <name type="scientific">Onchocerca flexuosa</name>
    <dbReference type="NCBI Taxonomy" id="387005"/>
    <lineage>
        <taxon>Eukaryota</taxon>
        <taxon>Metazoa</taxon>
        <taxon>Ecdysozoa</taxon>
        <taxon>Nematoda</taxon>
        <taxon>Chromadorea</taxon>
        <taxon>Rhabditida</taxon>
        <taxon>Spirurina</taxon>
        <taxon>Spiruromorpha</taxon>
        <taxon>Filarioidea</taxon>
        <taxon>Onchocercidae</taxon>
        <taxon>Onchocerca</taxon>
    </lineage>
</organism>
<name>A0A238BQI1_9BILA</name>
<sequence length="67" mass="7366">MTLAGSKAFIGQPAPNFKTTAVVNGDFKEISLCQFKGKYVVCPANWKPGSDTIKPEVKESKEYFGKH</sequence>
<gene>
    <name evidence="10" type="ORF">X798_05759</name>
</gene>
<dbReference type="InterPro" id="IPR019479">
    <property type="entry name" value="Peroxiredoxin_C"/>
</dbReference>
<keyword evidence="5" id="KW-0560">Oxidoreductase</keyword>
<comment type="catalytic activity">
    <reaction evidence="8">
        <text>a hydroperoxide + [thioredoxin]-dithiol = an alcohol + [thioredoxin]-disulfide + H2O</text>
        <dbReference type="Rhea" id="RHEA:62620"/>
        <dbReference type="Rhea" id="RHEA-COMP:10698"/>
        <dbReference type="Rhea" id="RHEA-COMP:10700"/>
        <dbReference type="ChEBI" id="CHEBI:15377"/>
        <dbReference type="ChEBI" id="CHEBI:29950"/>
        <dbReference type="ChEBI" id="CHEBI:30879"/>
        <dbReference type="ChEBI" id="CHEBI:35924"/>
        <dbReference type="ChEBI" id="CHEBI:50058"/>
        <dbReference type="EC" id="1.11.1.24"/>
    </reaction>
</comment>
<evidence type="ECO:0000256" key="3">
    <source>
        <dbReference type="ARBA" id="ARBA00022559"/>
    </source>
</evidence>
<evidence type="ECO:0000256" key="5">
    <source>
        <dbReference type="ARBA" id="ARBA00023002"/>
    </source>
</evidence>
<dbReference type="GO" id="GO:0005829">
    <property type="term" value="C:cytosol"/>
    <property type="evidence" value="ECO:0007669"/>
    <property type="project" value="TreeGrafter"/>
</dbReference>
<evidence type="ECO:0000256" key="7">
    <source>
        <dbReference type="ARBA" id="ARBA00023284"/>
    </source>
</evidence>
<keyword evidence="3" id="KW-0575">Peroxidase</keyword>
<dbReference type="Gene3D" id="3.40.30.10">
    <property type="entry name" value="Glutaredoxin"/>
    <property type="match status" value="2"/>
</dbReference>
<dbReference type="EC" id="1.11.1.24" evidence="2"/>
<dbReference type="GO" id="GO:0019430">
    <property type="term" value="P:removal of superoxide radicals"/>
    <property type="evidence" value="ECO:0007669"/>
    <property type="project" value="TreeGrafter"/>
</dbReference>
<dbReference type="SUPFAM" id="SSF52833">
    <property type="entry name" value="Thioredoxin-like"/>
    <property type="match status" value="1"/>
</dbReference>
<dbReference type="PANTHER" id="PTHR10681:SF163">
    <property type="entry name" value="AT16346P-RELATED"/>
    <property type="match status" value="1"/>
</dbReference>
<feature type="domain" description="Peroxiredoxin C-terminal" evidence="9">
    <location>
        <begin position="40"/>
        <end position="66"/>
    </location>
</feature>
<dbReference type="InterPro" id="IPR050217">
    <property type="entry name" value="Peroxiredoxin"/>
</dbReference>
<dbReference type="PANTHER" id="PTHR10681">
    <property type="entry name" value="THIOREDOXIN PEROXIDASE"/>
    <property type="match status" value="1"/>
</dbReference>
<keyword evidence="6" id="KW-1015">Disulfide bond</keyword>
<dbReference type="GO" id="GO:0008379">
    <property type="term" value="F:thioredoxin peroxidase activity"/>
    <property type="evidence" value="ECO:0007669"/>
    <property type="project" value="TreeGrafter"/>
</dbReference>
<dbReference type="EMBL" id="KZ270038">
    <property type="protein sequence ID" value="OZC07234.1"/>
    <property type="molecule type" value="Genomic_DNA"/>
</dbReference>
<dbReference type="GO" id="GO:0042744">
    <property type="term" value="P:hydrogen peroxide catabolic process"/>
    <property type="evidence" value="ECO:0007669"/>
    <property type="project" value="TreeGrafter"/>
</dbReference>
<evidence type="ECO:0000256" key="6">
    <source>
        <dbReference type="ARBA" id="ARBA00023157"/>
    </source>
</evidence>
<evidence type="ECO:0000256" key="2">
    <source>
        <dbReference type="ARBA" id="ARBA00013017"/>
    </source>
</evidence>
<reference evidence="10 11" key="1">
    <citation type="submission" date="2015-12" db="EMBL/GenBank/DDBJ databases">
        <title>Draft genome of the nematode, Onchocerca flexuosa.</title>
        <authorList>
            <person name="Mitreva M."/>
        </authorList>
    </citation>
    <scope>NUCLEOTIDE SEQUENCE [LARGE SCALE GENOMIC DNA]</scope>
    <source>
        <strain evidence="10">Red Deer</strain>
    </source>
</reference>
<dbReference type="Pfam" id="PF10417">
    <property type="entry name" value="1-cysPrx_C"/>
    <property type="match status" value="1"/>
</dbReference>
<dbReference type="InterPro" id="IPR036249">
    <property type="entry name" value="Thioredoxin-like_sf"/>
</dbReference>
<evidence type="ECO:0000256" key="1">
    <source>
        <dbReference type="ARBA" id="ARBA00009796"/>
    </source>
</evidence>
<dbReference type="OrthoDB" id="185659at2759"/>
<dbReference type="GO" id="GO:0045454">
    <property type="term" value="P:cell redox homeostasis"/>
    <property type="evidence" value="ECO:0007669"/>
    <property type="project" value="TreeGrafter"/>
</dbReference>
<evidence type="ECO:0000313" key="10">
    <source>
        <dbReference type="EMBL" id="OZC07234.1"/>
    </source>
</evidence>
<evidence type="ECO:0000256" key="4">
    <source>
        <dbReference type="ARBA" id="ARBA00022862"/>
    </source>
</evidence>